<protein>
    <submittedName>
        <fullName evidence="2">NADPH-dependent ferric siderophore reductase, contains FAD-binding and SIP domains</fullName>
    </submittedName>
</protein>
<dbReference type="SUPFAM" id="SSF63380">
    <property type="entry name" value="Riboflavin synthase domain-like"/>
    <property type="match status" value="1"/>
</dbReference>
<name>A0A2Y9BT95_9MICO</name>
<accession>A0A2Y9BT95</accession>
<evidence type="ECO:0000313" key="2">
    <source>
        <dbReference type="EMBL" id="SSA33662.1"/>
    </source>
</evidence>
<dbReference type="PROSITE" id="PS51384">
    <property type="entry name" value="FAD_FR"/>
    <property type="match status" value="1"/>
</dbReference>
<sequence length="262" mass="28449">MTTRLMVTRTEDITPGLRRVWFHSDDLSAFDGSSHTDRYVKLIFARDGQPLPDSVDVRAMRRDGVPAEQLPDVRTYTALFPDVGAGTVAIDFVIHGDEGVAGPWAARAVPGQVLHANGPGGGYRPDPSADWHLLIGDESAVPAITAALAELGPEPTVRLLLAVPGPDHELALSLGPDQQVRYVNDASALVAAVRELPWLAGRVQVFAHGEAQAIMHGVRPYLLKERGVPRSDASISGYWRQGRSEDAFRVWKQELAAAERVE</sequence>
<dbReference type="PANTHER" id="PTHR30157:SF0">
    <property type="entry name" value="NADPH-DEPENDENT FERRIC-CHELATE REDUCTASE"/>
    <property type="match status" value="1"/>
</dbReference>
<dbReference type="Pfam" id="PF04954">
    <property type="entry name" value="SIP"/>
    <property type="match status" value="1"/>
</dbReference>
<evidence type="ECO:0000259" key="1">
    <source>
        <dbReference type="PROSITE" id="PS51384"/>
    </source>
</evidence>
<dbReference type="Gene3D" id="2.40.30.10">
    <property type="entry name" value="Translation factors"/>
    <property type="match status" value="1"/>
</dbReference>
<dbReference type="Pfam" id="PF08021">
    <property type="entry name" value="FAD_binding_9"/>
    <property type="match status" value="1"/>
</dbReference>
<dbReference type="Gene3D" id="3.40.50.80">
    <property type="entry name" value="Nucleotide-binding domain of ferredoxin-NADP reductase (FNR) module"/>
    <property type="match status" value="1"/>
</dbReference>
<dbReference type="AlphaFoldDB" id="A0A2Y9BT95"/>
<feature type="domain" description="FAD-binding FR-type" evidence="1">
    <location>
        <begin position="1"/>
        <end position="126"/>
    </location>
</feature>
<proteinExistence type="predicted"/>
<dbReference type="RefSeq" id="WP_245933992.1">
    <property type="nucleotide sequence ID" value="NZ_QGDN01000001.1"/>
</dbReference>
<dbReference type="InterPro" id="IPR017927">
    <property type="entry name" value="FAD-bd_FR_type"/>
</dbReference>
<evidence type="ECO:0000313" key="3">
    <source>
        <dbReference type="Proteomes" id="UP000250028"/>
    </source>
</evidence>
<dbReference type="GO" id="GO:0016491">
    <property type="term" value="F:oxidoreductase activity"/>
    <property type="evidence" value="ECO:0007669"/>
    <property type="project" value="InterPro"/>
</dbReference>
<keyword evidence="3" id="KW-1185">Reference proteome</keyword>
<organism evidence="2 3">
    <name type="scientific">Branchiibius hedensis</name>
    <dbReference type="NCBI Taxonomy" id="672460"/>
    <lineage>
        <taxon>Bacteria</taxon>
        <taxon>Bacillati</taxon>
        <taxon>Actinomycetota</taxon>
        <taxon>Actinomycetes</taxon>
        <taxon>Micrococcales</taxon>
        <taxon>Dermacoccaceae</taxon>
        <taxon>Branchiibius</taxon>
    </lineage>
</organism>
<dbReference type="InterPro" id="IPR039261">
    <property type="entry name" value="FNR_nucleotide-bd"/>
</dbReference>
<dbReference type="InterPro" id="IPR039374">
    <property type="entry name" value="SIP_fam"/>
</dbReference>
<dbReference type="Proteomes" id="UP000250028">
    <property type="component" value="Unassembled WGS sequence"/>
</dbReference>
<dbReference type="InterPro" id="IPR013113">
    <property type="entry name" value="SIP_FAD-bd"/>
</dbReference>
<dbReference type="InterPro" id="IPR017938">
    <property type="entry name" value="Riboflavin_synthase-like_b-brl"/>
</dbReference>
<dbReference type="EMBL" id="UESZ01000001">
    <property type="protein sequence ID" value="SSA33662.1"/>
    <property type="molecule type" value="Genomic_DNA"/>
</dbReference>
<dbReference type="CDD" id="cd06193">
    <property type="entry name" value="siderophore_interacting"/>
    <property type="match status" value="1"/>
</dbReference>
<dbReference type="InterPro" id="IPR007037">
    <property type="entry name" value="SIP_rossman_dom"/>
</dbReference>
<gene>
    <name evidence="2" type="ORF">SAMN04489750_0947</name>
</gene>
<dbReference type="PANTHER" id="PTHR30157">
    <property type="entry name" value="FERRIC REDUCTASE, NADPH-DEPENDENT"/>
    <property type="match status" value="1"/>
</dbReference>
<reference evidence="3" key="1">
    <citation type="submission" date="2016-10" db="EMBL/GenBank/DDBJ databases">
        <authorList>
            <person name="Varghese N."/>
            <person name="Submissions S."/>
        </authorList>
    </citation>
    <scope>NUCLEOTIDE SEQUENCE [LARGE SCALE GENOMIC DNA]</scope>
    <source>
        <strain evidence="3">DSM 22951</strain>
    </source>
</reference>